<evidence type="ECO:0000313" key="2">
    <source>
        <dbReference type="Proteomes" id="UP001620645"/>
    </source>
</evidence>
<protein>
    <submittedName>
        <fullName evidence="1">Uncharacterized protein</fullName>
    </submittedName>
</protein>
<reference evidence="1 2" key="1">
    <citation type="submission" date="2024-10" db="EMBL/GenBank/DDBJ databases">
        <authorList>
            <person name="Kim D."/>
        </authorList>
    </citation>
    <scope>NUCLEOTIDE SEQUENCE [LARGE SCALE GENOMIC DNA]</scope>
    <source>
        <strain evidence="1">Taebaek</strain>
    </source>
</reference>
<dbReference type="PANTHER" id="PTHR22955:SF77">
    <property type="entry name" value="ASPARTIC PUTATIVE DOMAIN-CONTAINING PROTEIN-RELATED"/>
    <property type="match status" value="1"/>
</dbReference>
<accession>A0ABD2JC11</accession>
<dbReference type="PANTHER" id="PTHR22955">
    <property type="entry name" value="RETROTRANSPOSON"/>
    <property type="match status" value="1"/>
</dbReference>
<proteinExistence type="predicted"/>
<dbReference type="AlphaFoldDB" id="A0ABD2JC11"/>
<dbReference type="Proteomes" id="UP001620645">
    <property type="component" value="Unassembled WGS sequence"/>
</dbReference>
<dbReference type="EMBL" id="JBICCN010000168">
    <property type="protein sequence ID" value="KAL3088143.1"/>
    <property type="molecule type" value="Genomic_DNA"/>
</dbReference>
<comment type="caution">
    <text evidence="1">The sequence shown here is derived from an EMBL/GenBank/DDBJ whole genome shotgun (WGS) entry which is preliminary data.</text>
</comment>
<sequence>MELMGLVLGTRLAAFVKAQLHRPISEEHTWSDSMIALQWVKNRTPQPQFVANRLAEIRRATATTFHHVPTGVNPADSATRGLSPAQLQNYDLWWQGPKWLTSPCATWPKELDFQVDSAEDEEILPDEATTTALVTRREPSPEEPREWSEELLNRCSKWVKALRVMAWARRFANNARRKAEDKARNKGGI</sequence>
<keyword evidence="2" id="KW-1185">Reference proteome</keyword>
<gene>
    <name evidence="1" type="ORF">niasHS_009429</name>
</gene>
<name>A0ABD2JC11_HETSC</name>
<evidence type="ECO:0000313" key="1">
    <source>
        <dbReference type="EMBL" id="KAL3088143.1"/>
    </source>
</evidence>
<organism evidence="1 2">
    <name type="scientific">Heterodera schachtii</name>
    <name type="common">Sugarbeet cyst nematode worm</name>
    <name type="synonym">Tylenchus schachtii</name>
    <dbReference type="NCBI Taxonomy" id="97005"/>
    <lineage>
        <taxon>Eukaryota</taxon>
        <taxon>Metazoa</taxon>
        <taxon>Ecdysozoa</taxon>
        <taxon>Nematoda</taxon>
        <taxon>Chromadorea</taxon>
        <taxon>Rhabditida</taxon>
        <taxon>Tylenchina</taxon>
        <taxon>Tylenchomorpha</taxon>
        <taxon>Tylenchoidea</taxon>
        <taxon>Heteroderidae</taxon>
        <taxon>Heteroderinae</taxon>
        <taxon>Heterodera</taxon>
    </lineage>
</organism>